<gene>
    <name evidence="2" type="ORF">GHT09_009468</name>
    <name evidence="3" type="ORF">MONAX_5E044085</name>
</gene>
<evidence type="ECO:0000313" key="2">
    <source>
        <dbReference type="EMBL" id="KAF7479424.1"/>
    </source>
</evidence>
<dbReference type="GO" id="GO:0005929">
    <property type="term" value="C:cilium"/>
    <property type="evidence" value="ECO:0007669"/>
    <property type="project" value="TreeGrafter"/>
</dbReference>
<keyword evidence="1" id="KW-0472">Membrane</keyword>
<dbReference type="AlphaFoldDB" id="A0A5E4D3J9"/>
<evidence type="ECO:0000256" key="1">
    <source>
        <dbReference type="SAM" id="Phobius"/>
    </source>
</evidence>
<proteinExistence type="predicted"/>
<keyword evidence="1" id="KW-0812">Transmembrane</keyword>
<organism evidence="3 4">
    <name type="scientific">Marmota monax</name>
    <name type="common">Woodchuck</name>
    <dbReference type="NCBI Taxonomy" id="9995"/>
    <lineage>
        <taxon>Eukaryota</taxon>
        <taxon>Metazoa</taxon>
        <taxon>Chordata</taxon>
        <taxon>Craniata</taxon>
        <taxon>Vertebrata</taxon>
        <taxon>Euteleostomi</taxon>
        <taxon>Mammalia</taxon>
        <taxon>Eutheria</taxon>
        <taxon>Euarchontoglires</taxon>
        <taxon>Glires</taxon>
        <taxon>Rodentia</taxon>
        <taxon>Sciuromorpha</taxon>
        <taxon>Sciuridae</taxon>
        <taxon>Xerinae</taxon>
        <taxon>Marmotini</taxon>
        <taxon>Marmota</taxon>
    </lineage>
</organism>
<dbReference type="EMBL" id="CABDUW010002665">
    <property type="protein sequence ID" value="VTJ87629.1"/>
    <property type="molecule type" value="Genomic_DNA"/>
</dbReference>
<reference evidence="2" key="2">
    <citation type="submission" date="2020-08" db="EMBL/GenBank/DDBJ databases">
        <authorList>
            <person name="Shumante A."/>
            <person name="Zimin A.V."/>
            <person name="Puiu D."/>
            <person name="Salzberg S.L."/>
        </authorList>
    </citation>
    <scope>NUCLEOTIDE SEQUENCE</scope>
    <source>
        <strain evidence="2">WC2-LM</strain>
        <tissue evidence="2">Liver</tissue>
    </source>
</reference>
<evidence type="ECO:0000313" key="4">
    <source>
        <dbReference type="Proteomes" id="UP000335636"/>
    </source>
</evidence>
<dbReference type="EMBL" id="WJEC01001192">
    <property type="protein sequence ID" value="KAF7479424.1"/>
    <property type="molecule type" value="Genomic_DNA"/>
</dbReference>
<keyword evidence="4" id="KW-1185">Reference proteome</keyword>
<dbReference type="PANTHER" id="PTHR45912:SF3">
    <property type="entry name" value="CILIA- AND FLAGELLA-ASSOCIATED PROTEIN 47"/>
    <property type="match status" value="1"/>
</dbReference>
<sequence>MKEYMLNIDNEPFLANFVCVLHLLMVVNIMCVIRIILQMFILKQFKEWKFCLYGVGLLPQPADIEKITTPLGLQSSFIIPFKNPTEEDVVINIMLTNHEQLRHLLIDQCWDSFINENSAFQFNSLSHIQGIALPPKGNIDIPVLFMPKIMKLCKTMVIVQMMRANGEKWHIDNFDELDTEIKR</sequence>
<feature type="transmembrane region" description="Helical" evidence="1">
    <location>
        <begin position="13"/>
        <end position="37"/>
    </location>
</feature>
<dbReference type="Proteomes" id="UP000662637">
    <property type="component" value="Unassembled WGS sequence"/>
</dbReference>
<evidence type="ECO:0000313" key="3">
    <source>
        <dbReference type="EMBL" id="VTJ87629.1"/>
    </source>
</evidence>
<dbReference type="GO" id="GO:0007288">
    <property type="term" value="P:sperm axoneme assembly"/>
    <property type="evidence" value="ECO:0007669"/>
    <property type="project" value="TreeGrafter"/>
</dbReference>
<keyword evidence="1" id="KW-1133">Transmembrane helix</keyword>
<reference evidence="3 4" key="1">
    <citation type="submission" date="2019-04" db="EMBL/GenBank/DDBJ databases">
        <authorList>
            <person name="Alioto T."/>
            <person name="Alioto T."/>
        </authorList>
    </citation>
    <scope>NUCLEOTIDE SEQUENCE [LARGE SCALE GENOMIC DNA]</scope>
</reference>
<name>A0A5E4D3J9_MARMO</name>
<dbReference type="PANTHER" id="PTHR45912">
    <property type="entry name" value="CILIA- AND FLAGELLA-ASSOCIATED PROTEIN 47"/>
    <property type="match status" value="1"/>
</dbReference>
<protein>
    <submittedName>
        <fullName evidence="3">Uncharacterized protein</fullName>
    </submittedName>
</protein>
<dbReference type="Proteomes" id="UP000335636">
    <property type="component" value="Unassembled WGS sequence"/>
</dbReference>
<accession>A0A5E4D3J9</accession>